<name>A0A5M8QU44_9BACT</name>
<organism evidence="1 2">
    <name type="scientific">Dyadobacter flavalbus</name>
    <dbReference type="NCBI Taxonomy" id="2579942"/>
    <lineage>
        <taxon>Bacteria</taxon>
        <taxon>Pseudomonadati</taxon>
        <taxon>Bacteroidota</taxon>
        <taxon>Cytophagia</taxon>
        <taxon>Cytophagales</taxon>
        <taxon>Spirosomataceae</taxon>
        <taxon>Dyadobacter</taxon>
    </lineage>
</organism>
<dbReference type="Proteomes" id="UP000323994">
    <property type="component" value="Unassembled WGS sequence"/>
</dbReference>
<evidence type="ECO:0000313" key="2">
    <source>
        <dbReference type="Proteomes" id="UP000323994"/>
    </source>
</evidence>
<dbReference type="AlphaFoldDB" id="A0A5M8QU44"/>
<protein>
    <submittedName>
        <fullName evidence="1">Uncharacterized protein</fullName>
    </submittedName>
</protein>
<keyword evidence="2" id="KW-1185">Reference proteome</keyword>
<sequence length="74" mass="8547">MIDIKLYSKFNDLTNAYEFTAYCDEGLKAGEYFRYNGYEYLITSDPVYRSSKDDKPGIVEAVFMAVRLGTYITT</sequence>
<reference evidence="1 2" key="1">
    <citation type="submission" date="2019-05" db="EMBL/GenBank/DDBJ databases">
        <authorList>
            <person name="Qu J.-H."/>
        </authorList>
    </citation>
    <scope>NUCLEOTIDE SEQUENCE [LARGE SCALE GENOMIC DNA]</scope>
    <source>
        <strain evidence="1 2">NS28</strain>
    </source>
</reference>
<comment type="caution">
    <text evidence="1">The sequence shown here is derived from an EMBL/GenBank/DDBJ whole genome shotgun (WGS) entry which is preliminary data.</text>
</comment>
<proteinExistence type="predicted"/>
<dbReference type="RefSeq" id="WP_139013147.1">
    <property type="nucleotide sequence ID" value="NZ_VBSN01000049.1"/>
</dbReference>
<evidence type="ECO:0000313" key="1">
    <source>
        <dbReference type="EMBL" id="KAA6438344.1"/>
    </source>
</evidence>
<accession>A0A5M8QU44</accession>
<dbReference type="OrthoDB" id="9849354at2"/>
<dbReference type="EMBL" id="VBSN01000049">
    <property type="protein sequence ID" value="KAA6438344.1"/>
    <property type="molecule type" value="Genomic_DNA"/>
</dbReference>
<gene>
    <name evidence="1" type="ORF">FEM33_16760</name>
</gene>